<dbReference type="FunFam" id="3.30.360.10:FF:000017">
    <property type="entry name" value="Oxidoreductase family NAD-binding Rossmann fold"/>
    <property type="match status" value="1"/>
</dbReference>
<evidence type="ECO:0000256" key="1">
    <source>
        <dbReference type="ARBA" id="ARBA00010928"/>
    </source>
</evidence>
<evidence type="ECO:0000259" key="3">
    <source>
        <dbReference type="Pfam" id="PF01408"/>
    </source>
</evidence>
<dbReference type="GO" id="GO:0005737">
    <property type="term" value="C:cytoplasm"/>
    <property type="evidence" value="ECO:0007669"/>
    <property type="project" value="TreeGrafter"/>
</dbReference>
<dbReference type="Pfam" id="PF22725">
    <property type="entry name" value="GFO_IDH_MocA_C3"/>
    <property type="match status" value="1"/>
</dbReference>
<keyword evidence="2" id="KW-0560">Oxidoreductase</keyword>
<dbReference type="OrthoDB" id="446809at2759"/>
<dbReference type="SUPFAM" id="SSF55347">
    <property type="entry name" value="Glyceraldehyde-3-phosphate dehydrogenase-like, C-terminal domain"/>
    <property type="match status" value="1"/>
</dbReference>
<evidence type="ECO:0000259" key="4">
    <source>
        <dbReference type="Pfam" id="PF22725"/>
    </source>
</evidence>
<sequence length="369" mass="40458">MTISPISQGNPTGKLRIGVLGVGRMGRRHASNVAYSAPRAELVAVADPNPEAMAWAKANLPITTQYYSDSADVIQSPNVDAVLIATETSEHARLTLEAVAAGKHVLLEKPISVDVDLSRPVVEAAAKHPELKIMIGFSRRFDVSYGEAKRRIDDGSLGKPYLIKSCTNDQYDPSGFFIGYSKASGGIFIDCGIHDIDISRWLLDVENPANLKSPKKQVTSVWATGLNAQHPELAQYGDCDNAICVVEYENGTKCTFHLSRTAIHGHDCFCEVFGTDSKLVINGNPNMNRVEIRDIHGVRMESTPTYYDRFRDAFIREVQTFCDTVLDDKPVPTTPLSALEAAKIAMALTHSFRVGKPVYFDDEGEAIIN</sequence>
<dbReference type="GO" id="GO:0006740">
    <property type="term" value="P:NADPH regeneration"/>
    <property type="evidence" value="ECO:0007669"/>
    <property type="project" value="TreeGrafter"/>
</dbReference>
<dbReference type="EMBL" id="KN847993">
    <property type="protein sequence ID" value="KIR44862.1"/>
    <property type="molecule type" value="Genomic_DNA"/>
</dbReference>
<organism evidence="5">
    <name type="scientific">Cryptococcus bacillisporus CA1280</name>
    <dbReference type="NCBI Taxonomy" id="1296109"/>
    <lineage>
        <taxon>Eukaryota</taxon>
        <taxon>Fungi</taxon>
        <taxon>Dikarya</taxon>
        <taxon>Basidiomycota</taxon>
        <taxon>Agaricomycotina</taxon>
        <taxon>Tremellomycetes</taxon>
        <taxon>Tremellales</taxon>
        <taxon>Cryptococcaceae</taxon>
        <taxon>Cryptococcus</taxon>
        <taxon>Cryptococcus gattii species complex</taxon>
    </lineage>
</organism>
<feature type="domain" description="GFO/IDH/MocA-like oxidoreductase" evidence="4">
    <location>
        <begin position="147"/>
        <end position="279"/>
    </location>
</feature>
<evidence type="ECO:0000313" key="5">
    <source>
        <dbReference type="EMBL" id="KIR44862.1"/>
    </source>
</evidence>
<dbReference type="PANTHER" id="PTHR42840:SF3">
    <property type="entry name" value="BINDING ROSSMANN FOLD OXIDOREDUCTASE, PUTATIVE (AFU_ORTHOLOGUE AFUA_2G10240)-RELATED"/>
    <property type="match status" value="1"/>
</dbReference>
<dbReference type="Gene3D" id="3.40.50.720">
    <property type="entry name" value="NAD(P)-binding Rossmann-like Domain"/>
    <property type="match status" value="1"/>
</dbReference>
<dbReference type="Gene3D" id="3.30.360.10">
    <property type="entry name" value="Dihydrodipicolinate Reductase, domain 2"/>
    <property type="match status" value="1"/>
</dbReference>
<feature type="domain" description="Gfo/Idh/MocA-like oxidoreductase N-terminal" evidence="3">
    <location>
        <begin position="15"/>
        <end position="131"/>
    </location>
</feature>
<dbReference type="InterPro" id="IPR000683">
    <property type="entry name" value="Gfo/Idh/MocA-like_OxRdtase_N"/>
</dbReference>
<dbReference type="InterPro" id="IPR055170">
    <property type="entry name" value="GFO_IDH_MocA-like_dom"/>
</dbReference>
<protein>
    <submittedName>
        <fullName evidence="5">Transposase subfamily</fullName>
    </submittedName>
</protein>
<gene>
    <name evidence="5" type="ORF">I312_05833</name>
</gene>
<dbReference type="GO" id="GO:0016491">
    <property type="term" value="F:oxidoreductase activity"/>
    <property type="evidence" value="ECO:0007669"/>
    <property type="project" value="UniProtKB-KW"/>
</dbReference>
<dbReference type="HOGENOM" id="CLU_023194_0_0_1"/>
<accession>A0A0D0TEM1</accession>
<dbReference type="AlphaFoldDB" id="A0A0D0TEM1"/>
<dbReference type="Pfam" id="PF01408">
    <property type="entry name" value="GFO_IDH_MocA"/>
    <property type="match status" value="1"/>
</dbReference>
<evidence type="ECO:0000256" key="2">
    <source>
        <dbReference type="ARBA" id="ARBA00023002"/>
    </source>
</evidence>
<name>A0A0D0TEM1_CRYGA</name>
<reference evidence="5" key="1">
    <citation type="submission" date="2015-01" db="EMBL/GenBank/DDBJ databases">
        <title>The Genome Sequence of Cryptococcus gattii CA1280.</title>
        <authorList>
            <consortium name="The Broad Institute Genomics Platform"/>
            <person name="Cuomo C."/>
            <person name="Litvintseva A."/>
            <person name="Chen Y."/>
            <person name="Heitman J."/>
            <person name="Sun S."/>
            <person name="Springer D."/>
            <person name="Dromer F."/>
            <person name="Young S."/>
            <person name="Zeng Q."/>
            <person name="Gargeya S."/>
            <person name="Abouelleil A."/>
            <person name="Alvarado L."/>
            <person name="Chapman S.B."/>
            <person name="Gainer-Dewar J."/>
            <person name="Goldberg J."/>
            <person name="Griggs A."/>
            <person name="Gujja S."/>
            <person name="Hansen M."/>
            <person name="Howarth C."/>
            <person name="Imamovic A."/>
            <person name="Larimer J."/>
            <person name="Murphy C."/>
            <person name="Naylor J."/>
            <person name="Pearson M."/>
            <person name="Priest M."/>
            <person name="Roberts A."/>
            <person name="Saif S."/>
            <person name="Shea T."/>
            <person name="Sykes S."/>
            <person name="Wortman J."/>
            <person name="Nusbaum C."/>
            <person name="Birren B."/>
        </authorList>
    </citation>
    <scope>NUCLEOTIDE SEQUENCE [LARGE SCALE GENOMIC DNA]</scope>
    <source>
        <strain evidence="5">CA1280</strain>
    </source>
</reference>
<dbReference type="GO" id="GO:0000166">
    <property type="term" value="F:nucleotide binding"/>
    <property type="evidence" value="ECO:0007669"/>
    <property type="project" value="InterPro"/>
</dbReference>
<dbReference type="SUPFAM" id="SSF51735">
    <property type="entry name" value="NAD(P)-binding Rossmann-fold domains"/>
    <property type="match status" value="1"/>
</dbReference>
<comment type="similarity">
    <text evidence="1">Belongs to the Gfo/Idh/MocA family.</text>
</comment>
<dbReference type="FunFam" id="3.40.50.720:FF:000132">
    <property type="entry name" value="NAD-binding Rossmann fold oxidoreductase"/>
    <property type="match status" value="1"/>
</dbReference>
<proteinExistence type="inferred from homology"/>
<dbReference type="InterPro" id="IPR036291">
    <property type="entry name" value="NAD(P)-bd_dom_sf"/>
</dbReference>
<dbReference type="PANTHER" id="PTHR42840">
    <property type="entry name" value="NAD(P)-BINDING ROSSMANN-FOLD SUPERFAMILY PROTEIN-RELATED"/>
    <property type="match status" value="1"/>
</dbReference>